<evidence type="ECO:0000313" key="2">
    <source>
        <dbReference type="Proteomes" id="UP001055879"/>
    </source>
</evidence>
<comment type="caution">
    <text evidence="1">The sequence shown here is derived from an EMBL/GenBank/DDBJ whole genome shotgun (WGS) entry which is preliminary data.</text>
</comment>
<reference evidence="1 2" key="2">
    <citation type="journal article" date="2022" name="Mol. Ecol. Resour.">
        <title>The genomes of chicory, endive, great burdock and yacon provide insights into Asteraceae paleo-polyploidization history and plant inulin production.</title>
        <authorList>
            <person name="Fan W."/>
            <person name="Wang S."/>
            <person name="Wang H."/>
            <person name="Wang A."/>
            <person name="Jiang F."/>
            <person name="Liu H."/>
            <person name="Zhao H."/>
            <person name="Xu D."/>
            <person name="Zhang Y."/>
        </authorList>
    </citation>
    <scope>NUCLEOTIDE SEQUENCE [LARGE SCALE GENOMIC DNA]</scope>
    <source>
        <strain evidence="2">cv. Niubang</strain>
    </source>
</reference>
<gene>
    <name evidence="1" type="ORF">L6452_25344</name>
</gene>
<organism evidence="1 2">
    <name type="scientific">Arctium lappa</name>
    <name type="common">Greater burdock</name>
    <name type="synonym">Lappa major</name>
    <dbReference type="NCBI Taxonomy" id="4217"/>
    <lineage>
        <taxon>Eukaryota</taxon>
        <taxon>Viridiplantae</taxon>
        <taxon>Streptophyta</taxon>
        <taxon>Embryophyta</taxon>
        <taxon>Tracheophyta</taxon>
        <taxon>Spermatophyta</taxon>
        <taxon>Magnoliopsida</taxon>
        <taxon>eudicotyledons</taxon>
        <taxon>Gunneridae</taxon>
        <taxon>Pentapetalae</taxon>
        <taxon>asterids</taxon>
        <taxon>campanulids</taxon>
        <taxon>Asterales</taxon>
        <taxon>Asteraceae</taxon>
        <taxon>Carduoideae</taxon>
        <taxon>Cardueae</taxon>
        <taxon>Arctiinae</taxon>
        <taxon>Arctium</taxon>
    </lineage>
</organism>
<reference evidence="2" key="1">
    <citation type="journal article" date="2022" name="Mol. Ecol. Resour.">
        <title>The genomes of chicory, endive, great burdock and yacon provide insights into Asteraceae palaeo-polyploidization history and plant inulin production.</title>
        <authorList>
            <person name="Fan W."/>
            <person name="Wang S."/>
            <person name="Wang H."/>
            <person name="Wang A."/>
            <person name="Jiang F."/>
            <person name="Liu H."/>
            <person name="Zhao H."/>
            <person name="Xu D."/>
            <person name="Zhang Y."/>
        </authorList>
    </citation>
    <scope>NUCLEOTIDE SEQUENCE [LARGE SCALE GENOMIC DNA]</scope>
    <source>
        <strain evidence="2">cv. Niubang</strain>
    </source>
</reference>
<dbReference type="Proteomes" id="UP001055879">
    <property type="component" value="Linkage Group LG08"/>
</dbReference>
<proteinExistence type="predicted"/>
<protein>
    <submittedName>
        <fullName evidence="1">Uncharacterized protein</fullName>
    </submittedName>
</protein>
<accession>A0ACB9ABK4</accession>
<name>A0ACB9ABK4_ARCLA</name>
<sequence length="125" mass="13919">MADSLHSSVPLDLCLGGVSSKDFLSSLPPSSSSVVDFFPYDPFHTFIETYPITLHSSLPIVYCLEPWLCSHKYEYCVGVEEEDVRIMSYGARASLNQMPELFPDLKVADHKGSPLKEGVKTFRGD</sequence>
<dbReference type="EMBL" id="CM042054">
    <property type="protein sequence ID" value="KAI3707116.1"/>
    <property type="molecule type" value="Genomic_DNA"/>
</dbReference>
<evidence type="ECO:0000313" key="1">
    <source>
        <dbReference type="EMBL" id="KAI3707116.1"/>
    </source>
</evidence>
<keyword evidence="2" id="KW-1185">Reference proteome</keyword>